<comment type="caution">
    <text evidence="1">The sequence shown here is derived from an EMBL/GenBank/DDBJ whole genome shotgun (WGS) entry which is preliminary data.</text>
</comment>
<protein>
    <submittedName>
        <fullName evidence="1">Uncharacterized protein YycO</fullName>
    </submittedName>
</protein>
<dbReference type="RefSeq" id="WP_205003586.1">
    <property type="nucleotide sequence ID" value="NZ_JAFBER010000010.1"/>
</dbReference>
<dbReference type="Gene3D" id="3.90.1720.10">
    <property type="entry name" value="endopeptidase domain like (from Nostoc punctiforme)"/>
    <property type="match status" value="1"/>
</dbReference>
<evidence type="ECO:0000313" key="1">
    <source>
        <dbReference type="EMBL" id="MBM7645665.1"/>
    </source>
</evidence>
<dbReference type="SUPFAM" id="SSF54001">
    <property type="entry name" value="Cysteine proteinases"/>
    <property type="match status" value="1"/>
</dbReference>
<sequence>MGKIIKPIIIFALLFNLVFIVHPPKSHATSYKTGDIFITKSTSSKGLTGHTGIAISSKTILHTSGRKGEPYPKTISIKDWNRRHPKTKVIRPKSSSLGSNAASKAKKYFYKKKIPYAITTNPKNIKKTYCSELVWYSYYKAGKNL</sequence>
<keyword evidence="2" id="KW-1185">Reference proteome</keyword>
<gene>
    <name evidence="1" type="ORF">JOD45_001883</name>
</gene>
<dbReference type="EMBL" id="JAFBER010000010">
    <property type="protein sequence ID" value="MBM7645665.1"/>
    <property type="molecule type" value="Genomic_DNA"/>
</dbReference>
<dbReference type="Proteomes" id="UP000808914">
    <property type="component" value="Unassembled WGS sequence"/>
</dbReference>
<dbReference type="InterPro" id="IPR038765">
    <property type="entry name" value="Papain-like_cys_pep_sf"/>
</dbReference>
<accession>A0ABS2Q042</accession>
<proteinExistence type="predicted"/>
<name>A0ABS2Q042_9BACL</name>
<evidence type="ECO:0000313" key="2">
    <source>
        <dbReference type="Proteomes" id="UP000808914"/>
    </source>
</evidence>
<organism evidence="1 2">
    <name type="scientific">Scopulibacillus daqui</name>
    <dbReference type="NCBI Taxonomy" id="1469162"/>
    <lineage>
        <taxon>Bacteria</taxon>
        <taxon>Bacillati</taxon>
        <taxon>Bacillota</taxon>
        <taxon>Bacilli</taxon>
        <taxon>Bacillales</taxon>
        <taxon>Sporolactobacillaceae</taxon>
        <taxon>Scopulibacillus</taxon>
    </lineage>
</organism>
<reference evidence="1 2" key="1">
    <citation type="submission" date="2021-01" db="EMBL/GenBank/DDBJ databases">
        <title>Genomic Encyclopedia of Type Strains, Phase IV (KMG-IV): sequencing the most valuable type-strain genomes for metagenomic binning, comparative biology and taxonomic classification.</title>
        <authorList>
            <person name="Goeker M."/>
        </authorList>
    </citation>
    <scope>NUCLEOTIDE SEQUENCE [LARGE SCALE GENOMIC DNA]</scope>
    <source>
        <strain evidence="1 2">DSM 28236</strain>
    </source>
</reference>